<evidence type="ECO:0000313" key="1">
    <source>
        <dbReference type="EnsemblPlants" id="cds.evm.model.10.746"/>
    </source>
</evidence>
<organism evidence="1 2">
    <name type="scientific">Cannabis sativa</name>
    <name type="common">Hemp</name>
    <name type="synonym">Marijuana</name>
    <dbReference type="NCBI Taxonomy" id="3483"/>
    <lineage>
        <taxon>Eukaryota</taxon>
        <taxon>Viridiplantae</taxon>
        <taxon>Streptophyta</taxon>
        <taxon>Embryophyta</taxon>
        <taxon>Tracheophyta</taxon>
        <taxon>Spermatophyta</taxon>
        <taxon>Magnoliopsida</taxon>
        <taxon>eudicotyledons</taxon>
        <taxon>Gunneridae</taxon>
        <taxon>Pentapetalae</taxon>
        <taxon>rosids</taxon>
        <taxon>fabids</taxon>
        <taxon>Rosales</taxon>
        <taxon>Cannabaceae</taxon>
        <taxon>Cannabis</taxon>
    </lineage>
</organism>
<dbReference type="AlphaFoldDB" id="A0A803QQ70"/>
<name>A0A803QQ70_CANSA</name>
<protein>
    <submittedName>
        <fullName evidence="1">Uncharacterized protein</fullName>
    </submittedName>
</protein>
<sequence>MRLTGLGGTCTEGSRVRNWEWKFGLDWSFLFSCLLSGYPSGGSLHPSECELLLSFVSVPVVSILCGQDNIFPECLLTPRVPDVGAEDLGQVEVIKRLILQDQLGPPTVNCHDQVSHVQVFLPVTSKHLRVVQEKLGGGDTLHGGNPDPVRQQVWALKNFEPGGEEKFVTILLYILLEVKGYQGSIS</sequence>
<evidence type="ECO:0000313" key="2">
    <source>
        <dbReference type="Proteomes" id="UP000596661"/>
    </source>
</evidence>
<reference evidence="1" key="1">
    <citation type="submission" date="2021-03" db="UniProtKB">
        <authorList>
            <consortium name="EnsemblPlants"/>
        </authorList>
    </citation>
    <scope>IDENTIFICATION</scope>
</reference>
<dbReference type="EnsemblPlants" id="evm.model.10.746">
    <property type="protein sequence ID" value="cds.evm.model.10.746"/>
    <property type="gene ID" value="evm.TU.10.746"/>
</dbReference>
<keyword evidence="2" id="KW-1185">Reference proteome</keyword>
<proteinExistence type="predicted"/>
<accession>A0A803QQ70</accession>
<dbReference type="EMBL" id="UZAU01000811">
    <property type="status" value="NOT_ANNOTATED_CDS"/>
    <property type="molecule type" value="Genomic_DNA"/>
</dbReference>
<dbReference type="Gramene" id="evm.model.10.746">
    <property type="protein sequence ID" value="cds.evm.model.10.746"/>
    <property type="gene ID" value="evm.TU.10.746"/>
</dbReference>
<dbReference type="Proteomes" id="UP000596661">
    <property type="component" value="Unassembled WGS sequence"/>
</dbReference>